<dbReference type="InterPro" id="IPR009354">
    <property type="entry name" value="Usg"/>
</dbReference>
<dbReference type="EMBL" id="CP051775">
    <property type="protein sequence ID" value="QJE74650.1"/>
    <property type="molecule type" value="Genomic_DNA"/>
</dbReference>
<sequence>MAALALQLKDYRLTTAEILYHMPDHPGVLQAYIWQELDLAPRFPQLKHFLDFWSRCLDGKLHSVRVASEALIKPAEFKLVGAEFRLH</sequence>
<dbReference type="Pfam" id="PF06233">
    <property type="entry name" value="Usg"/>
    <property type="match status" value="1"/>
</dbReference>
<protein>
    <submittedName>
        <fullName evidence="1">Usg family protein</fullName>
    </submittedName>
</protein>
<evidence type="ECO:0000313" key="1">
    <source>
        <dbReference type="EMBL" id="QJE74650.1"/>
    </source>
</evidence>
<keyword evidence="2" id="KW-1185">Reference proteome</keyword>
<reference evidence="1" key="1">
    <citation type="submission" date="2020-04" db="EMBL/GenBank/DDBJ databases">
        <title>A desert anoxygenic phototrophic bacterium fixes CO2 using RubisCO under aerobic conditions.</title>
        <authorList>
            <person name="Tang K."/>
        </authorList>
    </citation>
    <scope>NUCLEOTIDE SEQUENCE [LARGE SCALE GENOMIC DNA]</scope>
    <source>
        <strain evidence="1">MIMtkB3</strain>
    </source>
</reference>
<dbReference type="Proteomes" id="UP000501891">
    <property type="component" value="Chromosome"/>
</dbReference>
<proteinExistence type="predicted"/>
<accession>A0A858RAY9</accession>
<dbReference type="KEGG" id="acru:HHL28_17690"/>
<name>A0A858RAY9_9PROT</name>
<evidence type="ECO:0000313" key="2">
    <source>
        <dbReference type="Proteomes" id="UP000501891"/>
    </source>
</evidence>
<organism evidence="1 2">
    <name type="scientific">Aerophototrophica crusticola</name>
    <dbReference type="NCBI Taxonomy" id="1709002"/>
    <lineage>
        <taxon>Bacteria</taxon>
        <taxon>Pseudomonadati</taxon>
        <taxon>Pseudomonadota</taxon>
        <taxon>Alphaproteobacteria</taxon>
        <taxon>Rhodospirillales</taxon>
        <taxon>Rhodospirillaceae</taxon>
        <taxon>Aerophototrophica</taxon>
    </lineage>
</organism>
<gene>
    <name evidence="1" type="ORF">HHL28_17690</name>
</gene>
<dbReference type="AlphaFoldDB" id="A0A858RAY9"/>